<dbReference type="EMBL" id="FZQP02001003">
    <property type="protein sequence ID" value="VVC91183.1"/>
    <property type="molecule type" value="Genomic_DNA"/>
</dbReference>
<organism evidence="2 3">
    <name type="scientific">Leptidea sinapis</name>
    <dbReference type="NCBI Taxonomy" id="189913"/>
    <lineage>
        <taxon>Eukaryota</taxon>
        <taxon>Metazoa</taxon>
        <taxon>Ecdysozoa</taxon>
        <taxon>Arthropoda</taxon>
        <taxon>Hexapoda</taxon>
        <taxon>Insecta</taxon>
        <taxon>Pterygota</taxon>
        <taxon>Neoptera</taxon>
        <taxon>Endopterygota</taxon>
        <taxon>Lepidoptera</taxon>
        <taxon>Glossata</taxon>
        <taxon>Ditrysia</taxon>
        <taxon>Papilionoidea</taxon>
        <taxon>Pieridae</taxon>
        <taxon>Dismorphiinae</taxon>
        <taxon>Leptidea</taxon>
    </lineage>
</organism>
<feature type="compositionally biased region" description="Basic and acidic residues" evidence="1">
    <location>
        <begin position="70"/>
        <end position="83"/>
    </location>
</feature>
<dbReference type="AlphaFoldDB" id="A0A5E4Q284"/>
<evidence type="ECO:0000313" key="3">
    <source>
        <dbReference type="Proteomes" id="UP000324832"/>
    </source>
</evidence>
<gene>
    <name evidence="2" type="ORF">LSINAPIS_LOCUS3913</name>
</gene>
<evidence type="ECO:0000313" key="2">
    <source>
        <dbReference type="EMBL" id="VVC91183.1"/>
    </source>
</evidence>
<feature type="region of interest" description="Disordered" evidence="1">
    <location>
        <begin position="50"/>
        <end position="83"/>
    </location>
</feature>
<reference evidence="2 3" key="1">
    <citation type="submission" date="2017-07" db="EMBL/GenBank/DDBJ databases">
        <authorList>
            <person name="Talla V."/>
            <person name="Backstrom N."/>
        </authorList>
    </citation>
    <scope>NUCLEOTIDE SEQUENCE [LARGE SCALE GENOMIC DNA]</scope>
</reference>
<proteinExistence type="predicted"/>
<keyword evidence="3" id="KW-1185">Reference proteome</keyword>
<name>A0A5E4Q284_9NEOP</name>
<dbReference type="Proteomes" id="UP000324832">
    <property type="component" value="Unassembled WGS sequence"/>
</dbReference>
<evidence type="ECO:0000256" key="1">
    <source>
        <dbReference type="SAM" id="MobiDB-lite"/>
    </source>
</evidence>
<protein>
    <submittedName>
        <fullName evidence="2">Uncharacterized protein</fullName>
    </submittedName>
</protein>
<accession>A0A5E4Q284</accession>
<sequence>MAWPGGSPDTVDLPLHQINSQDTVDGLPIATVTDGPQRLMPQYCGGPNTIRPRQEITSITPEDAPVQPRQYRDHHVGADPDNDVHGNMPSLLCGSCHRLLLHRTLIQLTAKTMLNVC</sequence>